<accession>A0AAW2VA39</accession>
<dbReference type="PANTHER" id="PTHR37745">
    <property type="entry name" value="EXPRESSED PROTEIN"/>
    <property type="match status" value="1"/>
</dbReference>
<reference evidence="2" key="2">
    <citation type="journal article" date="2024" name="Plant">
        <title>Genomic evolution and insights into agronomic trait innovations of Sesamum species.</title>
        <authorList>
            <person name="Miao H."/>
            <person name="Wang L."/>
            <person name="Qu L."/>
            <person name="Liu H."/>
            <person name="Sun Y."/>
            <person name="Le M."/>
            <person name="Wang Q."/>
            <person name="Wei S."/>
            <person name="Zheng Y."/>
            <person name="Lin W."/>
            <person name="Duan Y."/>
            <person name="Cao H."/>
            <person name="Xiong S."/>
            <person name="Wang X."/>
            <person name="Wei L."/>
            <person name="Li C."/>
            <person name="Ma Q."/>
            <person name="Ju M."/>
            <person name="Zhao R."/>
            <person name="Li G."/>
            <person name="Mu C."/>
            <person name="Tian Q."/>
            <person name="Mei H."/>
            <person name="Zhang T."/>
            <person name="Gao T."/>
            <person name="Zhang H."/>
        </authorList>
    </citation>
    <scope>NUCLEOTIDE SEQUENCE</scope>
    <source>
        <strain evidence="2">G02</strain>
    </source>
</reference>
<dbReference type="EMBL" id="JACGWJ010000004">
    <property type="protein sequence ID" value="KAL0425864.1"/>
    <property type="molecule type" value="Genomic_DNA"/>
</dbReference>
<sequence>MNPSKIEEAIFHNLGPPHQQVMGPHPAIDDDAFSLPEIDLFHDDDDDVSHTSSDAEVPHPLSSGVVQSLNPNLPNPPFVAHNKRPIHRPSMHVSPEPHISSQFYTFNKESHALMTQCLVEGRLATPEEIRAPLPAGALQLAVRVEGSQ</sequence>
<protein>
    <submittedName>
        <fullName evidence="2">Uncharacterized protein</fullName>
    </submittedName>
</protein>
<feature type="compositionally biased region" description="Basic residues" evidence="1">
    <location>
        <begin position="81"/>
        <end position="90"/>
    </location>
</feature>
<proteinExistence type="predicted"/>
<feature type="region of interest" description="Disordered" evidence="1">
    <location>
        <begin position="42"/>
        <end position="94"/>
    </location>
</feature>
<gene>
    <name evidence="2" type="ORF">Sradi_1121200</name>
</gene>
<name>A0AAW2VA39_SESRA</name>
<dbReference type="AlphaFoldDB" id="A0AAW2VA39"/>
<evidence type="ECO:0000313" key="2">
    <source>
        <dbReference type="EMBL" id="KAL0425864.1"/>
    </source>
</evidence>
<organism evidence="2">
    <name type="scientific">Sesamum radiatum</name>
    <name type="common">Black benniseed</name>
    <dbReference type="NCBI Taxonomy" id="300843"/>
    <lineage>
        <taxon>Eukaryota</taxon>
        <taxon>Viridiplantae</taxon>
        <taxon>Streptophyta</taxon>
        <taxon>Embryophyta</taxon>
        <taxon>Tracheophyta</taxon>
        <taxon>Spermatophyta</taxon>
        <taxon>Magnoliopsida</taxon>
        <taxon>eudicotyledons</taxon>
        <taxon>Gunneridae</taxon>
        <taxon>Pentapetalae</taxon>
        <taxon>asterids</taxon>
        <taxon>lamiids</taxon>
        <taxon>Lamiales</taxon>
        <taxon>Pedaliaceae</taxon>
        <taxon>Sesamum</taxon>
    </lineage>
</organism>
<comment type="caution">
    <text evidence="2">The sequence shown here is derived from an EMBL/GenBank/DDBJ whole genome shotgun (WGS) entry which is preliminary data.</text>
</comment>
<reference evidence="2" key="1">
    <citation type="submission" date="2020-06" db="EMBL/GenBank/DDBJ databases">
        <authorList>
            <person name="Li T."/>
            <person name="Hu X."/>
            <person name="Zhang T."/>
            <person name="Song X."/>
            <person name="Zhang H."/>
            <person name="Dai N."/>
            <person name="Sheng W."/>
            <person name="Hou X."/>
            <person name="Wei L."/>
        </authorList>
    </citation>
    <scope>NUCLEOTIDE SEQUENCE</scope>
    <source>
        <strain evidence="2">G02</strain>
        <tissue evidence="2">Leaf</tissue>
    </source>
</reference>
<evidence type="ECO:0000256" key="1">
    <source>
        <dbReference type="SAM" id="MobiDB-lite"/>
    </source>
</evidence>
<dbReference type="PANTHER" id="PTHR37745:SF1">
    <property type="entry name" value="EXPRESSED PROTEIN"/>
    <property type="match status" value="1"/>
</dbReference>